<dbReference type="SFLD" id="SFLDG01129">
    <property type="entry name" value="C1.5:_HAD__Beta-PGM__Phosphata"/>
    <property type="match status" value="1"/>
</dbReference>
<dbReference type="EMBL" id="BSDC01000004">
    <property type="protein sequence ID" value="GLH68316.1"/>
    <property type="molecule type" value="Genomic_DNA"/>
</dbReference>
<keyword evidence="6" id="KW-1185">Reference proteome</keyword>
<dbReference type="InterPro" id="IPR041492">
    <property type="entry name" value="HAD_2"/>
</dbReference>
<keyword evidence="5" id="KW-0378">Hydrolase</keyword>
<sequence length="217" mass="23891">MKLIAWDFDGTLVDSRPLIEAGMAHALDTLGQPRSVMQEWLKYVGLPVEAGIRNTFGPLGLDHDTVLKAYRSFGHAEHEHLMRPFDGIPELLGELRARGQRMGVATSKRTVPLLRQMARFGWEAFFDPIITPDDVTHGKPHPETLELMQARTGLAPEEILMVGDTPFDLDMARAAGVPSLAVGHGFYPQEALAACGPRAYAPDTAALRDILLAWVED</sequence>
<dbReference type="InterPro" id="IPR050155">
    <property type="entry name" value="HAD-like_hydrolase_sf"/>
</dbReference>
<dbReference type="Gene3D" id="3.40.50.1000">
    <property type="entry name" value="HAD superfamily/HAD-like"/>
    <property type="match status" value="1"/>
</dbReference>
<accession>A0ABQ5Q1N1</accession>
<evidence type="ECO:0000313" key="5">
    <source>
        <dbReference type="EMBL" id="GLH68316.1"/>
    </source>
</evidence>
<comment type="pathway">
    <text evidence="2">Organic acid metabolism; glycolate biosynthesis; glycolate from 2-phosphoglycolate: step 1/1.</text>
</comment>
<dbReference type="EC" id="3.1.3.18" evidence="4"/>
<gene>
    <name evidence="5" type="ORF">GETHED_26800</name>
</gene>
<evidence type="ECO:0000313" key="6">
    <source>
        <dbReference type="Proteomes" id="UP001165044"/>
    </source>
</evidence>
<dbReference type="PRINTS" id="PR00413">
    <property type="entry name" value="HADHALOGNASE"/>
</dbReference>
<evidence type="ECO:0000256" key="1">
    <source>
        <dbReference type="ARBA" id="ARBA00000830"/>
    </source>
</evidence>
<dbReference type="PANTHER" id="PTHR43434">
    <property type="entry name" value="PHOSPHOGLYCOLATE PHOSPHATASE"/>
    <property type="match status" value="1"/>
</dbReference>
<organism evidence="5 6">
    <name type="scientific">Geothrix edaphica</name>
    <dbReference type="NCBI Taxonomy" id="2927976"/>
    <lineage>
        <taxon>Bacteria</taxon>
        <taxon>Pseudomonadati</taxon>
        <taxon>Acidobacteriota</taxon>
        <taxon>Holophagae</taxon>
        <taxon>Holophagales</taxon>
        <taxon>Holophagaceae</taxon>
        <taxon>Geothrix</taxon>
    </lineage>
</organism>
<dbReference type="Gene3D" id="1.10.150.240">
    <property type="entry name" value="Putative phosphatase, domain 2"/>
    <property type="match status" value="1"/>
</dbReference>
<protein>
    <recommendedName>
        <fullName evidence="4">phosphoglycolate phosphatase</fullName>
        <ecNumber evidence="4">3.1.3.18</ecNumber>
    </recommendedName>
</protein>
<dbReference type="Proteomes" id="UP001165044">
    <property type="component" value="Unassembled WGS sequence"/>
</dbReference>
<dbReference type="SFLD" id="SFLDS00003">
    <property type="entry name" value="Haloacid_Dehalogenase"/>
    <property type="match status" value="1"/>
</dbReference>
<dbReference type="GO" id="GO:0016787">
    <property type="term" value="F:hydrolase activity"/>
    <property type="evidence" value="ECO:0007669"/>
    <property type="project" value="UniProtKB-KW"/>
</dbReference>
<reference evidence="5" key="1">
    <citation type="journal article" date="2023" name="Antonie Van Leeuwenhoek">
        <title>Mesoterricola silvestris gen. nov., sp. nov., Mesoterricola sediminis sp. nov., Geothrix oryzae sp. nov., Geothrix edaphica sp. nov., Geothrix rubra sp. nov., and Geothrix limicola sp. nov., six novel members of Acidobacteriota isolated from soils.</title>
        <authorList>
            <person name="Itoh H."/>
            <person name="Sugisawa Y."/>
            <person name="Mise K."/>
            <person name="Xu Z."/>
            <person name="Kuniyasu M."/>
            <person name="Ushijima N."/>
            <person name="Kawano K."/>
            <person name="Kobayashi E."/>
            <person name="Shiratori Y."/>
            <person name="Masuda Y."/>
            <person name="Senoo K."/>
        </authorList>
    </citation>
    <scope>NUCLEOTIDE SEQUENCE</scope>
    <source>
        <strain evidence="5">Red802</strain>
    </source>
</reference>
<comment type="similarity">
    <text evidence="3">Belongs to the HAD-like hydrolase superfamily. CbbY/CbbZ/Gph/YieH family.</text>
</comment>
<comment type="catalytic activity">
    <reaction evidence="1">
        <text>2-phosphoglycolate + H2O = glycolate + phosphate</text>
        <dbReference type="Rhea" id="RHEA:14369"/>
        <dbReference type="ChEBI" id="CHEBI:15377"/>
        <dbReference type="ChEBI" id="CHEBI:29805"/>
        <dbReference type="ChEBI" id="CHEBI:43474"/>
        <dbReference type="ChEBI" id="CHEBI:58033"/>
        <dbReference type="EC" id="3.1.3.18"/>
    </reaction>
</comment>
<dbReference type="Pfam" id="PF13419">
    <property type="entry name" value="HAD_2"/>
    <property type="match status" value="1"/>
</dbReference>
<comment type="caution">
    <text evidence="5">The sequence shown here is derived from an EMBL/GenBank/DDBJ whole genome shotgun (WGS) entry which is preliminary data.</text>
</comment>
<evidence type="ECO:0000256" key="4">
    <source>
        <dbReference type="ARBA" id="ARBA00013078"/>
    </source>
</evidence>
<name>A0ABQ5Q1N1_9BACT</name>
<dbReference type="RefSeq" id="WP_285610148.1">
    <property type="nucleotide sequence ID" value="NZ_BSDC01000004.1"/>
</dbReference>
<dbReference type="NCBIfam" id="TIGR01509">
    <property type="entry name" value="HAD-SF-IA-v3"/>
    <property type="match status" value="1"/>
</dbReference>
<dbReference type="InterPro" id="IPR036412">
    <property type="entry name" value="HAD-like_sf"/>
</dbReference>
<dbReference type="InterPro" id="IPR006439">
    <property type="entry name" value="HAD-SF_hydro_IA"/>
</dbReference>
<evidence type="ECO:0000256" key="2">
    <source>
        <dbReference type="ARBA" id="ARBA00004818"/>
    </source>
</evidence>
<dbReference type="SUPFAM" id="SSF56784">
    <property type="entry name" value="HAD-like"/>
    <property type="match status" value="1"/>
</dbReference>
<proteinExistence type="inferred from homology"/>
<dbReference type="NCBIfam" id="TIGR01549">
    <property type="entry name" value="HAD-SF-IA-v1"/>
    <property type="match status" value="1"/>
</dbReference>
<dbReference type="InterPro" id="IPR023198">
    <property type="entry name" value="PGP-like_dom2"/>
</dbReference>
<dbReference type="InterPro" id="IPR023214">
    <property type="entry name" value="HAD_sf"/>
</dbReference>
<dbReference type="PANTHER" id="PTHR43434:SF1">
    <property type="entry name" value="PHOSPHOGLYCOLATE PHOSPHATASE"/>
    <property type="match status" value="1"/>
</dbReference>
<evidence type="ECO:0000256" key="3">
    <source>
        <dbReference type="ARBA" id="ARBA00006171"/>
    </source>
</evidence>